<dbReference type="PROSITE" id="PS51885">
    <property type="entry name" value="NEPRILYSIN"/>
    <property type="match status" value="1"/>
</dbReference>
<keyword evidence="3" id="KW-0645">Protease</keyword>
<dbReference type="InterPro" id="IPR018497">
    <property type="entry name" value="Peptidase_M13_C"/>
</dbReference>
<evidence type="ECO:0000256" key="3">
    <source>
        <dbReference type="ARBA" id="ARBA00022670"/>
    </source>
</evidence>
<dbReference type="Proteomes" id="UP000236893">
    <property type="component" value="Unassembled WGS sequence"/>
</dbReference>
<protein>
    <submittedName>
        <fullName evidence="10">M13 family peptidase</fullName>
    </submittedName>
</protein>
<dbReference type="Gene3D" id="3.40.390.10">
    <property type="entry name" value="Collagenase (Catalytic Domain)"/>
    <property type="match status" value="1"/>
</dbReference>
<dbReference type="Pfam" id="PF05649">
    <property type="entry name" value="Peptidase_M13_N"/>
    <property type="match status" value="1"/>
</dbReference>
<dbReference type="GO" id="GO:0016485">
    <property type="term" value="P:protein processing"/>
    <property type="evidence" value="ECO:0007669"/>
    <property type="project" value="TreeGrafter"/>
</dbReference>
<dbReference type="PRINTS" id="PR00786">
    <property type="entry name" value="NEPRILYSIN"/>
</dbReference>
<gene>
    <name evidence="10" type="ORF">C3K47_07610</name>
</gene>
<dbReference type="AlphaFoldDB" id="A0A2S5A3N0"/>
<dbReference type="GO" id="GO:0046872">
    <property type="term" value="F:metal ion binding"/>
    <property type="evidence" value="ECO:0007669"/>
    <property type="project" value="UniProtKB-KW"/>
</dbReference>
<evidence type="ECO:0000256" key="7">
    <source>
        <dbReference type="ARBA" id="ARBA00023049"/>
    </source>
</evidence>
<organism evidence="10 11">
    <name type="scientific">Solitalea longa</name>
    <dbReference type="NCBI Taxonomy" id="2079460"/>
    <lineage>
        <taxon>Bacteria</taxon>
        <taxon>Pseudomonadati</taxon>
        <taxon>Bacteroidota</taxon>
        <taxon>Sphingobacteriia</taxon>
        <taxon>Sphingobacteriales</taxon>
        <taxon>Sphingobacteriaceae</taxon>
        <taxon>Solitalea</taxon>
    </lineage>
</organism>
<keyword evidence="11" id="KW-1185">Reference proteome</keyword>
<dbReference type="OrthoDB" id="9775677at2"/>
<dbReference type="InterPro" id="IPR042089">
    <property type="entry name" value="Peptidase_M13_dom_2"/>
</dbReference>
<dbReference type="GO" id="GO:0004222">
    <property type="term" value="F:metalloendopeptidase activity"/>
    <property type="evidence" value="ECO:0007669"/>
    <property type="project" value="InterPro"/>
</dbReference>
<evidence type="ECO:0000256" key="1">
    <source>
        <dbReference type="ARBA" id="ARBA00001947"/>
    </source>
</evidence>
<keyword evidence="5" id="KW-0378">Hydrolase</keyword>
<name>A0A2S5A3N0_9SPHI</name>
<dbReference type="GO" id="GO:0005886">
    <property type="term" value="C:plasma membrane"/>
    <property type="evidence" value="ECO:0007669"/>
    <property type="project" value="TreeGrafter"/>
</dbReference>
<dbReference type="InterPro" id="IPR008753">
    <property type="entry name" value="Peptidase_M13_N"/>
</dbReference>
<feature type="domain" description="Peptidase M13 C-terminal" evidence="8">
    <location>
        <begin position="476"/>
        <end position="676"/>
    </location>
</feature>
<evidence type="ECO:0000259" key="9">
    <source>
        <dbReference type="Pfam" id="PF05649"/>
    </source>
</evidence>
<accession>A0A2S5A3N0</accession>
<dbReference type="RefSeq" id="WP_103788532.1">
    <property type="nucleotide sequence ID" value="NZ_PQVF01000005.1"/>
</dbReference>
<dbReference type="EMBL" id="PQVF01000005">
    <property type="protein sequence ID" value="POY36922.1"/>
    <property type="molecule type" value="Genomic_DNA"/>
</dbReference>
<feature type="domain" description="Peptidase M13 N-terminal" evidence="9">
    <location>
        <begin position="44"/>
        <end position="424"/>
    </location>
</feature>
<comment type="caution">
    <text evidence="10">The sequence shown here is derived from an EMBL/GenBank/DDBJ whole genome shotgun (WGS) entry which is preliminary data.</text>
</comment>
<proteinExistence type="inferred from homology"/>
<dbReference type="PROSITE" id="PS51257">
    <property type="entry name" value="PROKAR_LIPOPROTEIN"/>
    <property type="match status" value="1"/>
</dbReference>
<sequence>MNLFKPKTHLLLWGGLASAVMACKQEPKSTVDLIKTDIDSTVNPGKDFFMHANGTWIKNNPIPAAYSRWGIGNLVNDEIYDKLKKINEDAAKENASEGSNSQKIGDFWQAGMDTVAIEKQGIKPIEADLNRINSIKDIQGVLAEVALQHTQDNDPLFSLGVYQDMKNSEVMALYINQGGIGLPDRDYYFNTDGRTKSVRTDYRQQHLVQMFKLSGLDEASSKTAAESTYKLEEGLAKASRKLEALRDPYANYNKMSITDLNKLTPSINWTDLLSKMKIKKVDSIIVGQPEFLKQVEQSLKTVSVNDWKNYLRWHYFTSAASYLNKSIDDENFRFYGTVLTGKKAQRPRWKRVLTAEESVMGEVLGQLYVKQFYSAKTKKRYEDLVEAIRDAYKERIQKLDWMSAETKKKALEKLASMTKKVGYPDKWRDYTALKIDKSAYVTNMKRGSEFWYNYNVDKLGKPVDRTEWDMTPQTYNAYYNPSNNEIVLPAGIFLIPGWNDEDVDDAVVYGYAAASTIGHEITHGFDDQGSQFDAKGNLKKWWTKEDEAKFKERCKMIVKQFNEFKVLDSLHVNGDATQGENIADLGGILLGWDAFIKTEQYKKGEKINGLTPAQRYFLGYAIGWLGHQRDESLANQIMTDVHAPANLRVNGPFANIPAFYEAFNIKPGDPMYRPDSLRVNIW</sequence>
<evidence type="ECO:0000256" key="5">
    <source>
        <dbReference type="ARBA" id="ARBA00022801"/>
    </source>
</evidence>
<reference evidence="10 11" key="1">
    <citation type="submission" date="2018-01" db="EMBL/GenBank/DDBJ databases">
        <authorList>
            <person name="Gaut B.S."/>
            <person name="Morton B.R."/>
            <person name="Clegg M.T."/>
            <person name="Duvall M.R."/>
        </authorList>
    </citation>
    <scope>NUCLEOTIDE SEQUENCE [LARGE SCALE GENOMIC DNA]</scope>
    <source>
        <strain evidence="10 11">HR-AV</strain>
    </source>
</reference>
<keyword evidence="7" id="KW-0482">Metalloprotease</keyword>
<dbReference type="InterPro" id="IPR024079">
    <property type="entry name" value="MetalloPept_cat_dom_sf"/>
</dbReference>
<dbReference type="Pfam" id="PF01431">
    <property type="entry name" value="Peptidase_M13"/>
    <property type="match status" value="1"/>
</dbReference>
<dbReference type="InterPro" id="IPR000718">
    <property type="entry name" value="Peptidase_M13"/>
</dbReference>
<evidence type="ECO:0000256" key="4">
    <source>
        <dbReference type="ARBA" id="ARBA00022723"/>
    </source>
</evidence>
<evidence type="ECO:0000256" key="6">
    <source>
        <dbReference type="ARBA" id="ARBA00022833"/>
    </source>
</evidence>
<dbReference type="SUPFAM" id="SSF55486">
    <property type="entry name" value="Metalloproteases ('zincins'), catalytic domain"/>
    <property type="match status" value="1"/>
</dbReference>
<dbReference type="PANTHER" id="PTHR11733">
    <property type="entry name" value="ZINC METALLOPROTEASE FAMILY M13 NEPRILYSIN-RELATED"/>
    <property type="match status" value="1"/>
</dbReference>
<dbReference type="PANTHER" id="PTHR11733:SF167">
    <property type="entry name" value="FI17812P1-RELATED"/>
    <property type="match status" value="1"/>
</dbReference>
<evidence type="ECO:0000256" key="2">
    <source>
        <dbReference type="ARBA" id="ARBA00007357"/>
    </source>
</evidence>
<evidence type="ECO:0000313" key="10">
    <source>
        <dbReference type="EMBL" id="POY36922.1"/>
    </source>
</evidence>
<dbReference type="CDD" id="cd08662">
    <property type="entry name" value="M13"/>
    <property type="match status" value="1"/>
</dbReference>
<dbReference type="Gene3D" id="1.10.1380.10">
    <property type="entry name" value="Neutral endopeptidase , domain2"/>
    <property type="match status" value="1"/>
</dbReference>
<keyword evidence="6" id="KW-0862">Zinc</keyword>
<keyword evidence="4" id="KW-0479">Metal-binding</keyword>
<comment type="similarity">
    <text evidence="2">Belongs to the peptidase M13 family.</text>
</comment>
<comment type="cofactor">
    <cofactor evidence="1">
        <name>Zn(2+)</name>
        <dbReference type="ChEBI" id="CHEBI:29105"/>
    </cofactor>
</comment>
<evidence type="ECO:0000313" key="11">
    <source>
        <dbReference type="Proteomes" id="UP000236893"/>
    </source>
</evidence>
<evidence type="ECO:0000259" key="8">
    <source>
        <dbReference type="Pfam" id="PF01431"/>
    </source>
</evidence>